<dbReference type="OrthoDB" id="292506at2759"/>
<evidence type="ECO:0000256" key="3">
    <source>
        <dbReference type="ARBA" id="ARBA00022801"/>
    </source>
</evidence>
<evidence type="ECO:0000256" key="6">
    <source>
        <dbReference type="ARBA" id="ARBA00023136"/>
    </source>
</evidence>
<organism evidence="9 10">
    <name type="scientific">Paramecium sonneborni</name>
    <dbReference type="NCBI Taxonomy" id="65129"/>
    <lineage>
        <taxon>Eukaryota</taxon>
        <taxon>Sar</taxon>
        <taxon>Alveolata</taxon>
        <taxon>Ciliophora</taxon>
        <taxon>Intramacronucleata</taxon>
        <taxon>Oligohymenophorea</taxon>
        <taxon>Peniculida</taxon>
        <taxon>Parameciidae</taxon>
        <taxon>Paramecium</taxon>
    </lineage>
</organism>
<keyword evidence="5 7" id="KW-1133">Transmembrane helix</keyword>
<feature type="transmembrane region" description="Helical" evidence="7">
    <location>
        <begin position="283"/>
        <end position="305"/>
    </location>
</feature>
<sequence length="416" mass="48271">MKIFIISTFALGLYIIFDLLFNDQMWDANTELTVYLQENQFQGEKEIFLFFSYSLFAMPGIALIAFLFFNNKLGALIYCCLVQAIFAENSVLKNIYHQARPFFIENKIQPFECNKEFGKPSGHAMTSSAMCFLIPYIIFPSILKDQQNQKSPLYLKILIMFVLTIWTFMTGFSRIFMGVHSLGQILLGWVYTAYNIIIYLNYFHNPIMNYIRQCLQPGSQGISNKVVSAVGLFAFGWTCLSILFFELNNRIFLDEDVINLWLDALYNKCLNQQTHYNINSPQVLHNICLSLSLYIWFPFSFLLGVKLSKGIYNENQFRIHYKLLTFWQKLFRILILLILLSILIPIIFIQFQNTYAEAFGKFLTISILGGLFITVVYSNILSYFKLEVDGDFLQVSPQITSNPEGYKESELGQIVF</sequence>
<keyword evidence="4" id="KW-0256">Endoplasmic reticulum</keyword>
<feature type="transmembrane region" description="Helical" evidence="7">
    <location>
        <begin position="153"/>
        <end position="176"/>
    </location>
</feature>
<name>A0A8S1R3U2_9CILI</name>
<evidence type="ECO:0000313" key="9">
    <source>
        <dbReference type="EMBL" id="CAD8121752.1"/>
    </source>
</evidence>
<feature type="transmembrane region" description="Helical" evidence="7">
    <location>
        <begin position="47"/>
        <end position="69"/>
    </location>
</feature>
<evidence type="ECO:0000256" key="1">
    <source>
        <dbReference type="ARBA" id="ARBA00004477"/>
    </source>
</evidence>
<comment type="caution">
    <text evidence="9">The sequence shown here is derived from an EMBL/GenBank/DDBJ whole genome shotgun (WGS) entry which is preliminary data.</text>
</comment>
<dbReference type="Proteomes" id="UP000692954">
    <property type="component" value="Unassembled WGS sequence"/>
</dbReference>
<accession>A0A8S1R3U2</accession>
<dbReference type="SMART" id="SM00014">
    <property type="entry name" value="acidPPc"/>
    <property type="match status" value="1"/>
</dbReference>
<dbReference type="CDD" id="cd01610">
    <property type="entry name" value="PAP2_like"/>
    <property type="match status" value="1"/>
</dbReference>
<feature type="domain" description="Phosphatidic acid phosphatase type 2/haloperoxidase" evidence="8">
    <location>
        <begin position="72"/>
        <end position="200"/>
    </location>
</feature>
<dbReference type="PANTHER" id="PTHR14969">
    <property type="entry name" value="SPHINGOSINE-1-PHOSPHATE PHOSPHOHYDROLASE"/>
    <property type="match status" value="1"/>
</dbReference>
<reference evidence="9" key="1">
    <citation type="submission" date="2021-01" db="EMBL/GenBank/DDBJ databases">
        <authorList>
            <consortium name="Genoscope - CEA"/>
            <person name="William W."/>
        </authorList>
    </citation>
    <scope>NUCLEOTIDE SEQUENCE</scope>
</reference>
<feature type="transmembrane region" description="Helical" evidence="7">
    <location>
        <begin position="224"/>
        <end position="245"/>
    </location>
</feature>
<evidence type="ECO:0000256" key="5">
    <source>
        <dbReference type="ARBA" id="ARBA00022989"/>
    </source>
</evidence>
<proteinExistence type="predicted"/>
<gene>
    <name evidence="9" type="ORF">PSON_ATCC_30995.1.T1340054</name>
</gene>
<keyword evidence="10" id="KW-1185">Reference proteome</keyword>
<dbReference type="Pfam" id="PF01569">
    <property type="entry name" value="PAP2"/>
    <property type="match status" value="1"/>
</dbReference>
<evidence type="ECO:0000256" key="2">
    <source>
        <dbReference type="ARBA" id="ARBA00022692"/>
    </source>
</evidence>
<evidence type="ECO:0000313" key="10">
    <source>
        <dbReference type="Proteomes" id="UP000692954"/>
    </source>
</evidence>
<feature type="transmembrane region" description="Helical" evidence="7">
    <location>
        <begin position="6"/>
        <end position="26"/>
    </location>
</feature>
<dbReference type="EMBL" id="CAJJDN010000134">
    <property type="protein sequence ID" value="CAD8121752.1"/>
    <property type="molecule type" value="Genomic_DNA"/>
</dbReference>
<feature type="transmembrane region" description="Helical" evidence="7">
    <location>
        <begin position="182"/>
        <end position="203"/>
    </location>
</feature>
<protein>
    <recommendedName>
        <fullName evidence="8">Phosphatidic acid phosphatase type 2/haloperoxidase domain-containing protein</fullName>
    </recommendedName>
</protein>
<feature type="transmembrane region" description="Helical" evidence="7">
    <location>
        <begin position="330"/>
        <end position="351"/>
    </location>
</feature>
<evidence type="ECO:0000256" key="7">
    <source>
        <dbReference type="SAM" id="Phobius"/>
    </source>
</evidence>
<keyword evidence="6 7" id="KW-0472">Membrane</keyword>
<dbReference type="InterPro" id="IPR000326">
    <property type="entry name" value="PAP2/HPO"/>
</dbReference>
<dbReference type="PANTHER" id="PTHR14969:SF28">
    <property type="entry name" value="DIHYDROSPHINGOSINE 1-PHOSPHATE PHOSPHATASE LCB3-RELATED"/>
    <property type="match status" value="1"/>
</dbReference>
<evidence type="ECO:0000256" key="4">
    <source>
        <dbReference type="ARBA" id="ARBA00022824"/>
    </source>
</evidence>
<comment type="subcellular location">
    <subcellularLocation>
        <location evidence="1">Endoplasmic reticulum membrane</location>
        <topology evidence="1">Multi-pass membrane protein</topology>
    </subcellularLocation>
</comment>
<dbReference type="GO" id="GO:0005789">
    <property type="term" value="C:endoplasmic reticulum membrane"/>
    <property type="evidence" value="ECO:0007669"/>
    <property type="project" value="UniProtKB-SubCell"/>
</dbReference>
<keyword evidence="3" id="KW-0378">Hydrolase</keyword>
<keyword evidence="2 7" id="KW-0812">Transmembrane</keyword>
<dbReference type="AlphaFoldDB" id="A0A8S1R3U2"/>
<feature type="transmembrane region" description="Helical" evidence="7">
    <location>
        <begin position="363"/>
        <end position="384"/>
    </location>
</feature>
<evidence type="ECO:0000259" key="8">
    <source>
        <dbReference type="SMART" id="SM00014"/>
    </source>
</evidence>
<dbReference type="GO" id="GO:0042392">
    <property type="term" value="F:sphingosine-1-phosphate phosphatase activity"/>
    <property type="evidence" value="ECO:0007669"/>
    <property type="project" value="TreeGrafter"/>
</dbReference>